<evidence type="ECO:0000256" key="1">
    <source>
        <dbReference type="SAM" id="Phobius"/>
    </source>
</evidence>
<dbReference type="VEuPathDB" id="FungiDB:PYU1_G009615"/>
<keyword evidence="1" id="KW-0472">Membrane</keyword>
<accession>K3WXD5</accession>
<evidence type="ECO:0000313" key="2">
    <source>
        <dbReference type="EnsemblProtists" id="PYU1_T009633"/>
    </source>
</evidence>
<evidence type="ECO:0000313" key="3">
    <source>
        <dbReference type="Proteomes" id="UP000019132"/>
    </source>
</evidence>
<reference evidence="3" key="2">
    <citation type="submission" date="2010-04" db="EMBL/GenBank/DDBJ databases">
        <authorList>
            <person name="Buell R."/>
            <person name="Hamilton J."/>
            <person name="Hostetler J."/>
        </authorList>
    </citation>
    <scope>NUCLEOTIDE SEQUENCE [LARGE SCALE GENOMIC DNA]</scope>
    <source>
        <strain evidence="3">DAOM:BR144</strain>
    </source>
</reference>
<sequence length="99" mass="11250">MECSAESAKSIASLENHQDCKFCAVFILIVLYFVLAGAGWSERDVNLSSSTRSSSLEYVFIVNSVCIFRGEDKAPGARIETAHRELYDKLMHKYEDMRY</sequence>
<keyword evidence="1" id="KW-1133">Transmembrane helix</keyword>
<proteinExistence type="predicted"/>
<name>K3WXD5_GLOUD</name>
<dbReference type="EMBL" id="GL376615">
    <property type="status" value="NOT_ANNOTATED_CDS"/>
    <property type="molecule type" value="Genomic_DNA"/>
</dbReference>
<reference evidence="2" key="3">
    <citation type="submission" date="2015-02" db="UniProtKB">
        <authorList>
            <consortium name="EnsemblProtists"/>
        </authorList>
    </citation>
    <scope>IDENTIFICATION</scope>
    <source>
        <strain evidence="2">DAOM BR144</strain>
    </source>
</reference>
<feature type="transmembrane region" description="Helical" evidence="1">
    <location>
        <begin position="20"/>
        <end position="40"/>
    </location>
</feature>
<dbReference type="AlphaFoldDB" id="K3WXD5"/>
<dbReference type="EnsemblProtists" id="PYU1_T009633">
    <property type="protein sequence ID" value="PYU1_T009633"/>
    <property type="gene ID" value="PYU1_G009615"/>
</dbReference>
<organism evidence="2 3">
    <name type="scientific">Globisporangium ultimum (strain ATCC 200006 / CBS 805.95 / DAOM BR144)</name>
    <name type="common">Pythium ultimum</name>
    <dbReference type="NCBI Taxonomy" id="431595"/>
    <lineage>
        <taxon>Eukaryota</taxon>
        <taxon>Sar</taxon>
        <taxon>Stramenopiles</taxon>
        <taxon>Oomycota</taxon>
        <taxon>Peronosporomycetes</taxon>
        <taxon>Pythiales</taxon>
        <taxon>Pythiaceae</taxon>
        <taxon>Globisporangium</taxon>
    </lineage>
</organism>
<reference evidence="3" key="1">
    <citation type="journal article" date="2010" name="Genome Biol.">
        <title>Genome sequence of the necrotrophic plant pathogen Pythium ultimum reveals original pathogenicity mechanisms and effector repertoire.</title>
        <authorList>
            <person name="Levesque C.A."/>
            <person name="Brouwer H."/>
            <person name="Cano L."/>
            <person name="Hamilton J.P."/>
            <person name="Holt C."/>
            <person name="Huitema E."/>
            <person name="Raffaele S."/>
            <person name="Robideau G.P."/>
            <person name="Thines M."/>
            <person name="Win J."/>
            <person name="Zerillo M.M."/>
            <person name="Beakes G.W."/>
            <person name="Boore J.L."/>
            <person name="Busam D."/>
            <person name="Dumas B."/>
            <person name="Ferriera S."/>
            <person name="Fuerstenberg S.I."/>
            <person name="Gachon C.M."/>
            <person name="Gaulin E."/>
            <person name="Govers F."/>
            <person name="Grenville-Briggs L."/>
            <person name="Horner N."/>
            <person name="Hostetler J."/>
            <person name="Jiang R.H."/>
            <person name="Johnson J."/>
            <person name="Krajaejun T."/>
            <person name="Lin H."/>
            <person name="Meijer H.J."/>
            <person name="Moore B."/>
            <person name="Morris P."/>
            <person name="Phuntmart V."/>
            <person name="Puiu D."/>
            <person name="Shetty J."/>
            <person name="Stajich J.E."/>
            <person name="Tripathy S."/>
            <person name="Wawra S."/>
            <person name="van West P."/>
            <person name="Whitty B.R."/>
            <person name="Coutinho P.M."/>
            <person name="Henrissat B."/>
            <person name="Martin F."/>
            <person name="Thomas P.D."/>
            <person name="Tyler B.M."/>
            <person name="De Vries R.P."/>
            <person name="Kamoun S."/>
            <person name="Yandell M."/>
            <person name="Tisserat N."/>
            <person name="Buell C.R."/>
        </authorList>
    </citation>
    <scope>NUCLEOTIDE SEQUENCE</scope>
    <source>
        <strain evidence="3">DAOM:BR144</strain>
    </source>
</reference>
<dbReference type="Proteomes" id="UP000019132">
    <property type="component" value="Unassembled WGS sequence"/>
</dbReference>
<protein>
    <submittedName>
        <fullName evidence="2">Uncharacterized protein</fullName>
    </submittedName>
</protein>
<keyword evidence="1" id="KW-0812">Transmembrane</keyword>
<keyword evidence="3" id="KW-1185">Reference proteome</keyword>
<dbReference type="HOGENOM" id="CLU_2325420_0_0_1"/>
<dbReference type="InParanoid" id="K3WXD5"/>